<organism evidence="2 3">
    <name type="scientific">Thauera aromatica K172</name>
    <dbReference type="NCBI Taxonomy" id="44139"/>
    <lineage>
        <taxon>Bacteria</taxon>
        <taxon>Pseudomonadati</taxon>
        <taxon>Pseudomonadota</taxon>
        <taxon>Betaproteobacteria</taxon>
        <taxon>Rhodocyclales</taxon>
        <taxon>Zoogloeaceae</taxon>
        <taxon>Thauera</taxon>
    </lineage>
</organism>
<evidence type="ECO:0000259" key="1">
    <source>
        <dbReference type="Pfam" id="PF21814"/>
    </source>
</evidence>
<accession>A0A2R4BRU6</accession>
<evidence type="ECO:0000313" key="2">
    <source>
        <dbReference type="EMBL" id="AVR90047.1"/>
    </source>
</evidence>
<keyword evidence="3" id="KW-1185">Reference proteome</keyword>
<evidence type="ECO:0000313" key="3">
    <source>
        <dbReference type="Proteomes" id="UP000241885"/>
    </source>
</evidence>
<reference evidence="2 3" key="1">
    <citation type="submission" date="2018-03" db="EMBL/GenBank/DDBJ databases">
        <title>Complete genome sequence of Thauera aromatica, a model organism for studying aromatic compound degradation under denitrifying conditions.</title>
        <authorList>
            <person name="Lo H.-Y."/>
            <person name="Goris T."/>
            <person name="Boll M."/>
            <person name="Mueller J.A."/>
        </authorList>
    </citation>
    <scope>NUCLEOTIDE SEQUENCE [LARGE SCALE GENOMIC DNA]</scope>
    <source>
        <strain evidence="2 3">K172</strain>
    </source>
</reference>
<dbReference type="AlphaFoldDB" id="A0A2R4BRU6"/>
<dbReference type="OrthoDB" id="33315at2"/>
<name>A0A2R4BRU6_THAAR</name>
<dbReference type="EMBL" id="CP028339">
    <property type="protein sequence ID" value="AVR90047.1"/>
    <property type="molecule type" value="Genomic_DNA"/>
</dbReference>
<protein>
    <recommendedName>
        <fullName evidence="1">DUF6883 domain-containing protein</fullName>
    </recommendedName>
</protein>
<dbReference type="KEGG" id="tak:Tharo_3166"/>
<sequence>MAAEMLPGVECAQVERRKVLDYLLATAHPDGGPKARFFLARGARADAWETFANILIEHARRNPVVGVRDDPQGRARLFQIDCRVPMPDDSAPCIRTVWELRKGAACPRLVTAYPAV</sequence>
<dbReference type="InterPro" id="IPR049250">
    <property type="entry name" value="DUF6883"/>
</dbReference>
<gene>
    <name evidence="2" type="ORF">Tharo_3166</name>
</gene>
<proteinExistence type="predicted"/>
<dbReference type="Proteomes" id="UP000241885">
    <property type="component" value="Chromosome"/>
</dbReference>
<dbReference type="Pfam" id="PF21814">
    <property type="entry name" value="DUF6883"/>
    <property type="match status" value="1"/>
</dbReference>
<feature type="domain" description="DUF6883" evidence="1">
    <location>
        <begin position="6"/>
        <end position="115"/>
    </location>
</feature>
<dbReference type="RefSeq" id="WP_107222056.1">
    <property type="nucleotide sequence ID" value="NZ_CP028339.1"/>
</dbReference>